<dbReference type="InParanoid" id="A0A409WS72"/>
<comment type="caution">
    <text evidence="2">The sequence shown here is derived from an EMBL/GenBank/DDBJ whole genome shotgun (WGS) entry which is preliminary data.</text>
</comment>
<evidence type="ECO:0000313" key="3">
    <source>
        <dbReference type="Proteomes" id="UP000284842"/>
    </source>
</evidence>
<name>A0A409WS72_9AGAR</name>
<evidence type="ECO:0000256" key="1">
    <source>
        <dbReference type="SAM" id="MobiDB-lite"/>
    </source>
</evidence>
<dbReference type="PANTHER" id="PTHR46579:SF1">
    <property type="entry name" value="F5_8 TYPE C DOMAIN-CONTAINING PROTEIN"/>
    <property type="match status" value="1"/>
</dbReference>
<protein>
    <submittedName>
        <fullName evidence="2">Uncharacterized protein</fullName>
    </submittedName>
</protein>
<feature type="region of interest" description="Disordered" evidence="1">
    <location>
        <begin position="40"/>
        <end position="192"/>
    </location>
</feature>
<gene>
    <name evidence="2" type="ORF">CVT24_001144</name>
</gene>
<dbReference type="OrthoDB" id="2669721at2759"/>
<organism evidence="2 3">
    <name type="scientific">Panaeolus cyanescens</name>
    <dbReference type="NCBI Taxonomy" id="181874"/>
    <lineage>
        <taxon>Eukaryota</taxon>
        <taxon>Fungi</taxon>
        <taxon>Dikarya</taxon>
        <taxon>Basidiomycota</taxon>
        <taxon>Agaricomycotina</taxon>
        <taxon>Agaricomycetes</taxon>
        <taxon>Agaricomycetidae</taxon>
        <taxon>Agaricales</taxon>
        <taxon>Agaricineae</taxon>
        <taxon>Galeropsidaceae</taxon>
        <taxon>Panaeolus</taxon>
    </lineage>
</organism>
<dbReference type="EMBL" id="NHTK01005289">
    <property type="protein sequence ID" value="PPQ81352.1"/>
    <property type="molecule type" value="Genomic_DNA"/>
</dbReference>
<dbReference type="Proteomes" id="UP000284842">
    <property type="component" value="Unassembled WGS sequence"/>
</dbReference>
<keyword evidence="3" id="KW-1185">Reference proteome</keyword>
<accession>A0A409WS72</accession>
<feature type="compositionally biased region" description="Polar residues" evidence="1">
    <location>
        <begin position="53"/>
        <end position="63"/>
    </location>
</feature>
<dbReference type="STRING" id="181874.A0A409WS72"/>
<sequence length="1055" mass="118439">MPPKNPKEPCPCPKCGGAYRAHKTVLKHRKAYPDAFSQVPTFDAWRGGPMLPSVQQAVATGSQKEVESRGPSPETEDEDERRASGSEERSGAKRRRIDYDNDMRVEDLSEDERPPSRHDSEISARQTPNPSPEHELPQPRASTPDLEIDEEEYEENERDEPQNENEDEDDEPGAENEQEDELDPPPPQNAEEPARLSCIDHVRLAQELTREISEATLDNGRLDQATIQRLRSPAEGPIPEVDADLRLSIDLFFACRNASEATYTSACEAIMKRFPECELLSYKGVKEWVANTSGIVAVADDMCIKGCHAFVGPMAHLDACAECGEARYDPVELERSGKRVPQQQACTIPLGPQIQALRRSPEGAQALRYRDEKTQQIIDALNEINEENPDPELAALLMTYDDIFSGSDYLDLAEKLDLTEDDTTVLFSVDGAQLYLSKQSDTWIAIWVVLDYDPKTRYRKRRCLPALIIPGPNKPQNIDTYLFRSFHHLSALQHENNGAGIKVWDAVKNAVVLSRIIFILGTADAVALTELDGRVGHHGAHGCRLGCEMKGRHKANSGHYYSVHLRPHNPQNNDSSHPDFDFQDPNIGMDRATPVTYANNIETIISSNDQHAYETNRKLTGLSKPSILSGLSSTLSLPVPLCFSVDLMHLLYLNIGKLFIQLWRGSIKCDATDDKTTWDWVCMTGDAWTTHGQLVANATQYFPAFFHRPPRNPAKKINSGFKATEWDLYFFKLGPGFFRAILPNKYWRHYCKLIHGVSAITQRSITGKQLREAHKFLCEFVQEYETLYYQRRSDRMQFCYPCIHTLLHLAPEVARIGPGAYFTQFTLEHTIGDLGGAIHQHATPFANLVQISLRLAQANALKVIDPSFDSASESSLPQNAHLLDDGLALLRPRTKKPISLPAIEVAAISAVAPIASVRKWGRLRLANGQIARSVFSESRRNAPNSRNTRNIKAKVNGLYIFCEVQYYFLHEVDDENFAAFALVSQYSDPDPVLWEQSYHTLHVCQYQGNAHLICLPVQSIISVISMQPLPKKTGDVMDLFFVVEKSGLTDMSNIV</sequence>
<dbReference type="AlphaFoldDB" id="A0A409WS72"/>
<reference evidence="2 3" key="1">
    <citation type="journal article" date="2018" name="Evol. Lett.">
        <title>Horizontal gene cluster transfer increased hallucinogenic mushroom diversity.</title>
        <authorList>
            <person name="Reynolds H.T."/>
            <person name="Vijayakumar V."/>
            <person name="Gluck-Thaler E."/>
            <person name="Korotkin H.B."/>
            <person name="Matheny P.B."/>
            <person name="Slot J.C."/>
        </authorList>
    </citation>
    <scope>NUCLEOTIDE SEQUENCE [LARGE SCALE GENOMIC DNA]</scope>
    <source>
        <strain evidence="2 3">2629</strain>
    </source>
</reference>
<evidence type="ECO:0000313" key="2">
    <source>
        <dbReference type="EMBL" id="PPQ81352.1"/>
    </source>
</evidence>
<dbReference type="PANTHER" id="PTHR46579">
    <property type="entry name" value="F5/8 TYPE C DOMAIN-CONTAINING PROTEIN-RELATED"/>
    <property type="match status" value="1"/>
</dbReference>
<proteinExistence type="predicted"/>
<feature type="compositionally biased region" description="Acidic residues" evidence="1">
    <location>
        <begin position="146"/>
        <end position="183"/>
    </location>
</feature>
<feature type="compositionally biased region" description="Basic and acidic residues" evidence="1">
    <location>
        <begin position="80"/>
        <end position="122"/>
    </location>
</feature>